<keyword evidence="7" id="KW-0964">Secreted</keyword>
<evidence type="ECO:0000259" key="8">
    <source>
        <dbReference type="Pfam" id="PF01447"/>
    </source>
</evidence>
<dbReference type="Gene3D" id="1.10.390.10">
    <property type="entry name" value="Neutral Protease Domain 2"/>
    <property type="match status" value="1"/>
</dbReference>
<comment type="cofactor">
    <cofactor evidence="7">
        <name>Zn(2+)</name>
        <dbReference type="ChEBI" id="CHEBI:29105"/>
    </cofactor>
</comment>
<dbReference type="PANTHER" id="PTHR43579">
    <property type="match status" value="1"/>
</dbReference>
<dbReference type="PRINTS" id="PR00730">
    <property type="entry name" value="THERMOLYSIN"/>
</dbReference>
<evidence type="ECO:0000256" key="5">
    <source>
        <dbReference type="ARBA" id="ARBA00022833"/>
    </source>
</evidence>
<dbReference type="InterPro" id="IPR013856">
    <property type="entry name" value="Peptidase_M4_domain"/>
</dbReference>
<proteinExistence type="inferred from homology"/>
<dbReference type="CDD" id="cd09597">
    <property type="entry name" value="M4_TLP"/>
    <property type="match status" value="1"/>
</dbReference>
<feature type="domain" description="Peptidase M4" evidence="8">
    <location>
        <begin position="105"/>
        <end position="182"/>
    </location>
</feature>
<feature type="domain" description="Peptidase M4 C-terminal" evidence="9">
    <location>
        <begin position="186"/>
        <end position="347"/>
    </location>
</feature>
<dbReference type="SUPFAM" id="SSF55486">
    <property type="entry name" value="Metalloproteases ('zincins'), catalytic domain"/>
    <property type="match status" value="1"/>
</dbReference>
<evidence type="ECO:0000256" key="2">
    <source>
        <dbReference type="ARBA" id="ARBA00022670"/>
    </source>
</evidence>
<evidence type="ECO:0000313" key="10">
    <source>
        <dbReference type="EMBL" id="GHH08193.1"/>
    </source>
</evidence>
<comment type="similarity">
    <text evidence="1 7">Belongs to the peptidase M4 family.</text>
</comment>
<keyword evidence="11" id="KW-1185">Reference proteome</keyword>
<dbReference type="RefSeq" id="WP_189674837.1">
    <property type="nucleotide sequence ID" value="NZ_BNAQ01000001.1"/>
</dbReference>
<keyword evidence="6 7" id="KW-0482">Metalloprotease</keyword>
<name>A0ABQ3LBW7_9SPHN</name>
<evidence type="ECO:0000256" key="3">
    <source>
        <dbReference type="ARBA" id="ARBA00022723"/>
    </source>
</evidence>
<evidence type="ECO:0000256" key="7">
    <source>
        <dbReference type="RuleBase" id="RU366073"/>
    </source>
</evidence>
<dbReference type="EMBL" id="BNAQ01000001">
    <property type="protein sequence ID" value="GHH08193.1"/>
    <property type="molecule type" value="Genomic_DNA"/>
</dbReference>
<dbReference type="Proteomes" id="UP000652430">
    <property type="component" value="Unassembled WGS sequence"/>
</dbReference>
<keyword evidence="4 7" id="KW-0378">Hydrolase</keyword>
<accession>A0ABQ3LBW7</accession>
<evidence type="ECO:0000259" key="9">
    <source>
        <dbReference type="Pfam" id="PF02868"/>
    </source>
</evidence>
<comment type="function">
    <text evidence="7">Extracellular zinc metalloprotease.</text>
</comment>
<comment type="subcellular location">
    <subcellularLocation>
        <location evidence="7">Secreted</location>
    </subcellularLocation>
</comment>
<evidence type="ECO:0000256" key="1">
    <source>
        <dbReference type="ARBA" id="ARBA00009388"/>
    </source>
</evidence>
<sequence length="348" mass="37906">MTCGCCIIPEDILLRFASDPELSDAARQALHHTAEISGQIRALRQQNAALTLTALRLPLPRPPIPFPLPHVLPAAHVFDCHHTTALPGVQVANPGSSPDGPIKRAYVESENVAKFYWDNFKRDSIDGNHMTLVSSVHYGVKYNNAFWNGAQMTYGDGDGQIFLDFTLGEDVIAHELTHGVTQHSLGLAYSGEAGGLNESMSDVFGSMFRQWEKKQVVTKADWLIGADIMGPLSKQKGFTCLRDMASPKSPHAMAPQPDHYYPGIGNLDPHYSSGPPNLAFYKAAQAIGGHSWEKAGKVWYTALTTAPPMPNMTMSKFAARTRKLSTSLFPNDPTVHNAVDAAWTAVGL</sequence>
<protein>
    <recommendedName>
        <fullName evidence="7">Neutral metalloproteinase</fullName>
        <ecNumber evidence="7">3.4.24.-</ecNumber>
    </recommendedName>
</protein>
<dbReference type="Pfam" id="PF02868">
    <property type="entry name" value="Peptidase_M4_C"/>
    <property type="match status" value="1"/>
</dbReference>
<organism evidence="10 11">
    <name type="scientific">Sphingomonas glacialis</name>
    <dbReference type="NCBI Taxonomy" id="658225"/>
    <lineage>
        <taxon>Bacteria</taxon>
        <taxon>Pseudomonadati</taxon>
        <taxon>Pseudomonadota</taxon>
        <taxon>Alphaproteobacteria</taxon>
        <taxon>Sphingomonadales</taxon>
        <taxon>Sphingomonadaceae</taxon>
        <taxon>Sphingomonas</taxon>
    </lineage>
</organism>
<dbReference type="InterPro" id="IPR023612">
    <property type="entry name" value="Peptidase_M4"/>
</dbReference>
<comment type="caution">
    <text evidence="10">The sequence shown here is derived from an EMBL/GenBank/DDBJ whole genome shotgun (WGS) entry which is preliminary data.</text>
</comment>
<dbReference type="EC" id="3.4.24.-" evidence="7"/>
<dbReference type="InterPro" id="IPR027268">
    <property type="entry name" value="Peptidase_M4/M1_CTD_sf"/>
</dbReference>
<dbReference type="Pfam" id="PF01447">
    <property type="entry name" value="Peptidase_M4"/>
    <property type="match status" value="1"/>
</dbReference>
<keyword evidence="5 7" id="KW-0862">Zinc</keyword>
<evidence type="ECO:0000256" key="6">
    <source>
        <dbReference type="ARBA" id="ARBA00023049"/>
    </source>
</evidence>
<keyword evidence="2 7" id="KW-0645">Protease</keyword>
<dbReference type="InterPro" id="IPR052759">
    <property type="entry name" value="Metalloprotease_M4"/>
</dbReference>
<reference evidence="11" key="1">
    <citation type="journal article" date="2019" name="Int. J. Syst. Evol. Microbiol.">
        <title>The Global Catalogue of Microorganisms (GCM) 10K type strain sequencing project: providing services to taxonomists for standard genome sequencing and annotation.</title>
        <authorList>
            <consortium name="The Broad Institute Genomics Platform"/>
            <consortium name="The Broad Institute Genome Sequencing Center for Infectious Disease"/>
            <person name="Wu L."/>
            <person name="Ma J."/>
        </authorList>
    </citation>
    <scope>NUCLEOTIDE SEQUENCE [LARGE SCALE GENOMIC DNA]</scope>
    <source>
        <strain evidence="11">CGMCC 1.8957</strain>
    </source>
</reference>
<gene>
    <name evidence="10" type="ORF">GCM10008023_03190</name>
</gene>
<evidence type="ECO:0000256" key="4">
    <source>
        <dbReference type="ARBA" id="ARBA00022801"/>
    </source>
</evidence>
<dbReference type="Gene3D" id="3.10.170.10">
    <property type="match status" value="1"/>
</dbReference>
<keyword evidence="3" id="KW-0479">Metal-binding</keyword>
<dbReference type="PANTHER" id="PTHR43579:SF1">
    <property type="entry name" value="NEUTRAL METALLOPROTEINASE"/>
    <property type="match status" value="1"/>
</dbReference>
<evidence type="ECO:0000313" key="11">
    <source>
        <dbReference type="Proteomes" id="UP000652430"/>
    </source>
</evidence>
<dbReference type="InterPro" id="IPR001570">
    <property type="entry name" value="Peptidase_M4_C_domain"/>
</dbReference>